<feature type="domain" description="Cytochrome c" evidence="6">
    <location>
        <begin position="20"/>
        <end position="114"/>
    </location>
</feature>
<dbReference type="RefSeq" id="WP_161349970.1">
    <property type="nucleotide sequence ID" value="NZ_WTUX01000005.1"/>
</dbReference>
<evidence type="ECO:0000256" key="1">
    <source>
        <dbReference type="ARBA" id="ARBA00022617"/>
    </source>
</evidence>
<evidence type="ECO:0000259" key="6">
    <source>
        <dbReference type="PROSITE" id="PS51007"/>
    </source>
</evidence>
<evidence type="ECO:0000313" key="7">
    <source>
        <dbReference type="EMBL" id="MZR11851.1"/>
    </source>
</evidence>
<feature type="chain" id="PRO_5032321849" evidence="5">
    <location>
        <begin position="19"/>
        <end position="131"/>
    </location>
</feature>
<dbReference type="SUPFAM" id="SSF46626">
    <property type="entry name" value="Cytochrome c"/>
    <property type="match status" value="1"/>
</dbReference>
<name>A0A845M6Q5_9RHOB</name>
<evidence type="ECO:0000256" key="3">
    <source>
        <dbReference type="ARBA" id="ARBA00023004"/>
    </source>
</evidence>
<proteinExistence type="predicted"/>
<gene>
    <name evidence="7" type="ORF">GQE99_02325</name>
</gene>
<keyword evidence="2 4" id="KW-0479">Metal-binding</keyword>
<dbReference type="InterPro" id="IPR036909">
    <property type="entry name" value="Cyt_c-like_dom_sf"/>
</dbReference>
<dbReference type="PROSITE" id="PS51007">
    <property type="entry name" value="CYTC"/>
    <property type="match status" value="1"/>
</dbReference>
<evidence type="ECO:0000313" key="8">
    <source>
        <dbReference type="Proteomes" id="UP000467322"/>
    </source>
</evidence>
<protein>
    <submittedName>
        <fullName evidence="7">C-type cytochrome</fullName>
    </submittedName>
</protein>
<organism evidence="7 8">
    <name type="scientific">Maritimibacter harenae</name>
    <dbReference type="NCBI Taxonomy" id="2606218"/>
    <lineage>
        <taxon>Bacteria</taxon>
        <taxon>Pseudomonadati</taxon>
        <taxon>Pseudomonadota</taxon>
        <taxon>Alphaproteobacteria</taxon>
        <taxon>Rhodobacterales</taxon>
        <taxon>Roseobacteraceae</taxon>
        <taxon>Maritimibacter</taxon>
    </lineage>
</organism>
<feature type="signal peptide" evidence="5">
    <location>
        <begin position="1"/>
        <end position="18"/>
    </location>
</feature>
<keyword evidence="1 4" id="KW-0349">Heme</keyword>
<evidence type="ECO:0000256" key="5">
    <source>
        <dbReference type="SAM" id="SignalP"/>
    </source>
</evidence>
<dbReference type="GO" id="GO:0009055">
    <property type="term" value="F:electron transfer activity"/>
    <property type="evidence" value="ECO:0007669"/>
    <property type="project" value="InterPro"/>
</dbReference>
<accession>A0A845M6Q5</accession>
<dbReference type="AlphaFoldDB" id="A0A845M6Q5"/>
<dbReference type="GO" id="GO:0020037">
    <property type="term" value="F:heme binding"/>
    <property type="evidence" value="ECO:0007669"/>
    <property type="project" value="InterPro"/>
</dbReference>
<evidence type="ECO:0000256" key="2">
    <source>
        <dbReference type="ARBA" id="ARBA00022723"/>
    </source>
</evidence>
<sequence>MKPVMTLCAALLAAPVLAQENPDIEALLFEENCAVCHGTGGKGDGPMTEMLVAEVPDITGLSARNEGAFPMLYVIQTIDGRSGMRPHDSVMPRFGRRFLDDLFPLIGPYGAEAMIRGRTLSIAQYVERIQE</sequence>
<dbReference type="Proteomes" id="UP000467322">
    <property type="component" value="Unassembled WGS sequence"/>
</dbReference>
<comment type="caution">
    <text evidence="7">The sequence shown here is derived from an EMBL/GenBank/DDBJ whole genome shotgun (WGS) entry which is preliminary data.</text>
</comment>
<evidence type="ECO:0000256" key="4">
    <source>
        <dbReference type="PROSITE-ProRule" id="PRU00433"/>
    </source>
</evidence>
<dbReference type="Gene3D" id="1.10.760.10">
    <property type="entry name" value="Cytochrome c-like domain"/>
    <property type="match status" value="1"/>
</dbReference>
<reference evidence="7 8" key="1">
    <citation type="submission" date="2019-12" db="EMBL/GenBank/DDBJ databases">
        <title>Maritimibacter sp. nov. sp. isolated from sea sand.</title>
        <authorList>
            <person name="Kim J."/>
            <person name="Jeong S.E."/>
            <person name="Jung H.S."/>
            <person name="Jeon C.O."/>
        </authorList>
    </citation>
    <scope>NUCLEOTIDE SEQUENCE [LARGE SCALE GENOMIC DNA]</scope>
    <source>
        <strain evidence="7 8">DP07</strain>
    </source>
</reference>
<keyword evidence="3 4" id="KW-0408">Iron</keyword>
<keyword evidence="5" id="KW-0732">Signal</keyword>
<dbReference type="GO" id="GO:0046872">
    <property type="term" value="F:metal ion binding"/>
    <property type="evidence" value="ECO:0007669"/>
    <property type="project" value="UniProtKB-KW"/>
</dbReference>
<dbReference type="EMBL" id="WTUX01000005">
    <property type="protein sequence ID" value="MZR11851.1"/>
    <property type="molecule type" value="Genomic_DNA"/>
</dbReference>
<dbReference type="InterPro" id="IPR009056">
    <property type="entry name" value="Cyt_c-like_dom"/>
</dbReference>
<keyword evidence="8" id="KW-1185">Reference proteome</keyword>
<dbReference type="Pfam" id="PF00034">
    <property type="entry name" value="Cytochrom_C"/>
    <property type="match status" value="1"/>
</dbReference>